<protein>
    <recommendedName>
        <fullName evidence="2">Ribonuclease H2 subunit B</fullName>
    </recommendedName>
    <alternativeName>
        <fullName evidence="5">Ribonuclease HI subunit B</fullName>
    </alternativeName>
</protein>
<dbReference type="GO" id="GO:0006401">
    <property type="term" value="P:RNA catabolic process"/>
    <property type="evidence" value="ECO:0007669"/>
    <property type="project" value="TreeGrafter"/>
</dbReference>
<evidence type="ECO:0000256" key="6">
    <source>
        <dbReference type="SAM" id="Coils"/>
    </source>
</evidence>
<feature type="domain" description="Ribonuclease H2 subunit B wHTH" evidence="8">
    <location>
        <begin position="97"/>
        <end position="290"/>
    </location>
</feature>
<gene>
    <name evidence="10" type="ORF">GSTUM_00001207001</name>
</gene>
<dbReference type="Pfam" id="PF17745">
    <property type="entry name" value="Ydr279_N"/>
    <property type="match status" value="1"/>
</dbReference>
<dbReference type="PANTHER" id="PTHR13383:SF11">
    <property type="entry name" value="RIBONUCLEASE H2 SUBUNIT B"/>
    <property type="match status" value="1"/>
</dbReference>
<evidence type="ECO:0000313" key="10">
    <source>
        <dbReference type="EMBL" id="CAZ82852.1"/>
    </source>
</evidence>
<dbReference type="AlphaFoldDB" id="D5GEA9"/>
<dbReference type="Gene3D" id="2.20.25.530">
    <property type="match status" value="1"/>
</dbReference>
<evidence type="ECO:0000256" key="7">
    <source>
        <dbReference type="SAM" id="MobiDB-lite"/>
    </source>
</evidence>
<dbReference type="InterPro" id="IPR041195">
    <property type="entry name" value="Rnh202_N"/>
</dbReference>
<keyword evidence="6" id="KW-0175">Coiled coil</keyword>
<evidence type="ECO:0000256" key="1">
    <source>
        <dbReference type="ARBA" id="ARBA00004123"/>
    </source>
</evidence>
<dbReference type="CDD" id="cd09270">
    <property type="entry name" value="RNase_H2-B"/>
    <property type="match status" value="1"/>
</dbReference>
<keyword evidence="11" id="KW-1185">Reference proteome</keyword>
<dbReference type="InterPro" id="IPR040456">
    <property type="entry name" value="RNase_H2_suB"/>
</dbReference>
<evidence type="ECO:0000259" key="8">
    <source>
        <dbReference type="Pfam" id="PF09468"/>
    </source>
</evidence>
<dbReference type="GeneID" id="9185508"/>
<dbReference type="InterPro" id="IPR019024">
    <property type="entry name" value="RNase_H2_suB_wHTH"/>
</dbReference>
<dbReference type="EMBL" id="FN430170">
    <property type="protein sequence ID" value="CAZ82852.1"/>
    <property type="molecule type" value="Genomic_DNA"/>
</dbReference>
<dbReference type="GO" id="GO:0005654">
    <property type="term" value="C:nucleoplasm"/>
    <property type="evidence" value="ECO:0007669"/>
    <property type="project" value="TreeGrafter"/>
</dbReference>
<dbReference type="OMA" id="YYFCPKL"/>
<dbReference type="HOGENOM" id="CLU_057573_0_0_1"/>
<keyword evidence="3" id="KW-0539">Nucleus</keyword>
<feature type="domain" description="Rnh202 triple barrel" evidence="9">
    <location>
        <begin position="11"/>
        <end position="94"/>
    </location>
</feature>
<evidence type="ECO:0000259" key="9">
    <source>
        <dbReference type="Pfam" id="PF17745"/>
    </source>
</evidence>
<dbReference type="GO" id="GO:0032299">
    <property type="term" value="C:ribonuclease H2 complex"/>
    <property type="evidence" value="ECO:0007669"/>
    <property type="project" value="InterPro"/>
</dbReference>
<dbReference type="STRING" id="656061.D5GEA9"/>
<proteinExistence type="predicted"/>
<dbReference type="PANTHER" id="PTHR13383">
    <property type="entry name" value="RIBONUCLEASE H2 SUBUNIT B"/>
    <property type="match status" value="1"/>
</dbReference>
<evidence type="ECO:0000256" key="5">
    <source>
        <dbReference type="ARBA" id="ARBA00033464"/>
    </source>
</evidence>
<evidence type="ECO:0000256" key="4">
    <source>
        <dbReference type="ARBA" id="ARBA00024778"/>
    </source>
</evidence>
<sequence>MSPNKPPHIILLPSTVPSTDLKIITLPHPHTLVPTRYLVHPTHGLHEIIKLTAPTSTPRSWLLTPPSKLSSPPKWLRNGQILQDGSMYICTLMDPLFVLLPRLFPTGAVDVVNMFLPVDDLLEEITKGEEGDWEFVIKSQVTERRLAAVCESVDIGGRKAYKPSREKLLKVLHGKCVRMARGELPATMEEEFVRKPLARPVAEIMAELAEEREGARSVKELEDNVGERGGVDGTEAIRMGSPALPTPSDSQSRQPRLAEASLEISDLLRIRVASEFISNSYLPVCLAEVLSDCLRKSHDFTPLDNYLAELVKIRQEATAARNDYTLKRSHSNEEIVDRKRRKKEVEAVEKKKRNVSRAAKELQMVDKKGMPKLTAFFKKKAA</sequence>
<name>D5GEA9_TUBMM</name>
<feature type="coiled-coil region" evidence="6">
    <location>
        <begin position="303"/>
        <end position="368"/>
    </location>
</feature>
<dbReference type="Proteomes" id="UP000006911">
    <property type="component" value="Unassembled WGS sequence"/>
</dbReference>
<reference evidence="10 11" key="1">
    <citation type="journal article" date="2010" name="Nature">
        <title>Perigord black truffle genome uncovers evolutionary origins and mechanisms of symbiosis.</title>
        <authorList>
            <person name="Martin F."/>
            <person name="Kohler A."/>
            <person name="Murat C."/>
            <person name="Balestrini R."/>
            <person name="Coutinho P.M."/>
            <person name="Jaillon O."/>
            <person name="Montanini B."/>
            <person name="Morin E."/>
            <person name="Noel B."/>
            <person name="Percudani R."/>
            <person name="Porcel B."/>
            <person name="Rubini A."/>
            <person name="Amicucci A."/>
            <person name="Amselem J."/>
            <person name="Anthouard V."/>
            <person name="Arcioni S."/>
            <person name="Artiguenave F."/>
            <person name="Aury J.M."/>
            <person name="Ballario P."/>
            <person name="Bolchi A."/>
            <person name="Brenna A."/>
            <person name="Brun A."/>
            <person name="Buee M."/>
            <person name="Cantarel B."/>
            <person name="Chevalier G."/>
            <person name="Couloux A."/>
            <person name="Da Silva C."/>
            <person name="Denoeud F."/>
            <person name="Duplessis S."/>
            <person name="Ghignone S."/>
            <person name="Hilselberger B."/>
            <person name="Iotti M."/>
            <person name="Marcais B."/>
            <person name="Mello A."/>
            <person name="Miranda M."/>
            <person name="Pacioni G."/>
            <person name="Quesneville H."/>
            <person name="Riccioni C."/>
            <person name="Ruotolo R."/>
            <person name="Splivallo R."/>
            <person name="Stocchi V."/>
            <person name="Tisserant E."/>
            <person name="Viscomi A.R."/>
            <person name="Zambonelli A."/>
            <person name="Zampieri E."/>
            <person name="Henrissat B."/>
            <person name="Lebrun M.H."/>
            <person name="Paolocci F."/>
            <person name="Bonfante P."/>
            <person name="Ottonello S."/>
            <person name="Wincker P."/>
        </authorList>
    </citation>
    <scope>NUCLEOTIDE SEQUENCE [LARGE SCALE GENOMIC DNA]</scope>
    <source>
        <strain evidence="10 11">Mel28</strain>
    </source>
</reference>
<dbReference type="Pfam" id="PF09468">
    <property type="entry name" value="RNase_H2-Ydr279"/>
    <property type="match status" value="1"/>
</dbReference>
<comment type="subcellular location">
    <subcellularLocation>
        <location evidence="1">Nucleus</location>
    </subcellularLocation>
</comment>
<evidence type="ECO:0000256" key="3">
    <source>
        <dbReference type="ARBA" id="ARBA00023242"/>
    </source>
</evidence>
<dbReference type="InParanoid" id="D5GEA9"/>
<dbReference type="RefSeq" id="XP_002838661.1">
    <property type="nucleotide sequence ID" value="XM_002838615.1"/>
</dbReference>
<organism evidence="10 11">
    <name type="scientific">Tuber melanosporum (strain Mel28)</name>
    <name type="common">Perigord black truffle</name>
    <dbReference type="NCBI Taxonomy" id="656061"/>
    <lineage>
        <taxon>Eukaryota</taxon>
        <taxon>Fungi</taxon>
        <taxon>Dikarya</taxon>
        <taxon>Ascomycota</taxon>
        <taxon>Pezizomycotina</taxon>
        <taxon>Pezizomycetes</taxon>
        <taxon>Pezizales</taxon>
        <taxon>Tuberaceae</taxon>
        <taxon>Tuber</taxon>
    </lineage>
</organism>
<feature type="region of interest" description="Disordered" evidence="7">
    <location>
        <begin position="224"/>
        <end position="257"/>
    </location>
</feature>
<accession>D5GEA9</accession>
<comment type="function">
    <text evidence="4">Non catalytic subunit of RNase H2, an endonuclease that specifically degrades the RNA of RNA:DNA hybrids. Participates in DNA replication, possibly by mediating the removal of lagging-strand Okazaki fragment RNA primers during DNA replication. Mediates the excision of single ribonucleotides from DNA:RNA duplexes.</text>
</comment>
<evidence type="ECO:0000313" key="11">
    <source>
        <dbReference type="Proteomes" id="UP000006911"/>
    </source>
</evidence>
<evidence type="ECO:0000256" key="2">
    <source>
        <dbReference type="ARBA" id="ARBA00019062"/>
    </source>
</evidence>
<dbReference type="eggNOG" id="ENOG502SAQ3">
    <property type="taxonomic scope" value="Eukaryota"/>
</dbReference>
<dbReference type="KEGG" id="tml:GSTUM_00001207001"/>
<dbReference type="Gene3D" id="1.10.20.120">
    <property type="match status" value="1"/>
</dbReference>